<dbReference type="PANTHER" id="PTHR37381">
    <property type="entry name" value="PENTATRICOPEPTIDE REPEAT (PPR) SUPERFAMILY PROTEIN"/>
    <property type="match status" value="1"/>
</dbReference>
<feature type="coiled-coil region" evidence="3">
    <location>
        <begin position="522"/>
        <end position="552"/>
    </location>
</feature>
<reference evidence="5 6" key="3">
    <citation type="submission" date="2025-05" db="UniProtKB">
        <authorList>
            <consortium name="RefSeq"/>
        </authorList>
    </citation>
    <scope>IDENTIFICATION</scope>
    <source>
        <tissue evidence="5 6">Leaf</tissue>
    </source>
</reference>
<proteinExistence type="predicted"/>
<evidence type="ECO:0000313" key="4">
    <source>
        <dbReference type="Proteomes" id="UP000694864"/>
    </source>
</evidence>
<dbReference type="InterPro" id="IPR002885">
    <property type="entry name" value="PPR_rpt"/>
</dbReference>
<feature type="repeat" description="PPR" evidence="2">
    <location>
        <begin position="150"/>
        <end position="184"/>
    </location>
</feature>
<organism evidence="4 5">
    <name type="scientific">Camelina sativa</name>
    <name type="common">False flax</name>
    <name type="synonym">Myagrum sativum</name>
    <dbReference type="NCBI Taxonomy" id="90675"/>
    <lineage>
        <taxon>Eukaryota</taxon>
        <taxon>Viridiplantae</taxon>
        <taxon>Streptophyta</taxon>
        <taxon>Embryophyta</taxon>
        <taxon>Tracheophyta</taxon>
        <taxon>Spermatophyta</taxon>
        <taxon>Magnoliopsida</taxon>
        <taxon>eudicotyledons</taxon>
        <taxon>Gunneridae</taxon>
        <taxon>Pentapetalae</taxon>
        <taxon>rosids</taxon>
        <taxon>malvids</taxon>
        <taxon>Brassicales</taxon>
        <taxon>Brassicaceae</taxon>
        <taxon>Camelineae</taxon>
        <taxon>Camelina</taxon>
    </lineage>
</organism>
<reference evidence="4" key="2">
    <citation type="journal article" date="2014" name="Nat. Commun.">
        <title>The emerging biofuel crop Camelina sativa retains a highly undifferentiated hexaploid genome structure.</title>
        <authorList>
            <person name="Kagale S."/>
            <person name="Koh C."/>
            <person name="Nixon J."/>
            <person name="Bollina V."/>
            <person name="Clarke W.E."/>
            <person name="Tuteja R."/>
            <person name="Spillane C."/>
            <person name="Robinson S.J."/>
            <person name="Links M.G."/>
            <person name="Clarke C."/>
            <person name="Higgins E.E."/>
            <person name="Huebert T."/>
            <person name="Sharpe A.G."/>
            <person name="Parkin I.A."/>
        </authorList>
    </citation>
    <scope>NUCLEOTIDE SEQUENCE [LARGE SCALE GENOMIC DNA]</scope>
    <source>
        <strain evidence="4">r\DH55</strain>
    </source>
</reference>
<dbReference type="RefSeq" id="XP_010430576.1">
    <property type="nucleotide sequence ID" value="XM_010432274.2"/>
</dbReference>
<dbReference type="Gene3D" id="1.25.40.10">
    <property type="entry name" value="Tetratricopeptide repeat domain"/>
    <property type="match status" value="1"/>
</dbReference>
<accession>A0ABM0TSH7</accession>
<sequence length="557" mass="61862">MSLRVVSSVFSGINRIPNLHDDTHPLLRSLFFKPANIGRLRRRILFSSYGDRSRDSVRSAAADVSSSILDDELLSSVSAVRDADEALEMISERFGSNRGGIVELEDCRSIISAAISRGNVDLALSIFYAMRASFDLGGSEIDRWRWSRPDVEVYTMLVNSLAASLRVSDSLRIIRDICRVGISPAEEVPFGKIVRCPTCLIAIAVAQPQHGVQIASCANCRYQYELFSGDITSIESEELGKDIPLWEKGLRLIQIKKNKITSSVHSIVVRTPSGIARTHRFATETAELPAQEGERVTVASAAPSNVYRQVGPFKFSPKAPKFYPGEPMSLTKHKDGRESLLLRPPLKDGDKILQPSFIIPLLAVLATGDAASGFINPSLPQLLSIAAVTSLAVGVTVNSLVLPQLNQLPERTIDVVGIKQQLLSQYDVLQRRIRDLKEAVEKEVWMLARMCQLENKILAVGEPAYRTRRTRVKKVRETLENSIKGKIELIDSYAKISSMIEIEVEMDTDVLAAEEVNNTENIAQQIEQIMELENLEEKWKIQAEANDEAERLLSSQP</sequence>
<reference evidence="4" key="1">
    <citation type="journal article" date="1997" name="Nucleic Acids Res.">
        <title>tRNAscan-SE: a program for improved detection of transfer RNA genes in genomic sequence.</title>
        <authorList>
            <person name="Lowe T.M."/>
            <person name="Eddy S.R."/>
        </authorList>
    </citation>
    <scope>NUCLEOTIDE SEQUENCE [LARGE SCALE GENOMIC DNA]</scope>
    <source>
        <strain evidence="4">r\DH55</strain>
    </source>
</reference>
<evidence type="ECO:0000256" key="3">
    <source>
        <dbReference type="SAM" id="Coils"/>
    </source>
</evidence>
<gene>
    <name evidence="5 6" type="primary">LOC104714807</name>
</gene>
<dbReference type="PROSITE" id="PS51375">
    <property type="entry name" value="PPR"/>
    <property type="match status" value="1"/>
</dbReference>
<keyword evidence="1" id="KW-0677">Repeat</keyword>
<keyword evidence="3" id="KW-0175">Coiled coil</keyword>
<keyword evidence="4" id="KW-1185">Reference proteome</keyword>
<evidence type="ECO:0000313" key="5">
    <source>
        <dbReference type="RefSeq" id="XP_010430576.1"/>
    </source>
</evidence>
<evidence type="ECO:0000313" key="6">
    <source>
        <dbReference type="RefSeq" id="XP_019085247.1"/>
    </source>
</evidence>
<dbReference type="GeneID" id="104714807"/>
<dbReference type="InterPro" id="IPR011990">
    <property type="entry name" value="TPR-like_helical_dom_sf"/>
</dbReference>
<evidence type="ECO:0000256" key="2">
    <source>
        <dbReference type="PROSITE-ProRule" id="PRU00708"/>
    </source>
</evidence>
<dbReference type="RefSeq" id="XP_019085247.1">
    <property type="nucleotide sequence ID" value="XM_019229702.1"/>
</dbReference>
<dbReference type="PANTHER" id="PTHR37381:SF1">
    <property type="entry name" value="PENTATRICOPEPTIDE REPEAT (PPR) SUPERFAMILY PROTEIN"/>
    <property type="match status" value="1"/>
</dbReference>
<name>A0ABM0TSH7_CAMSA</name>
<dbReference type="Proteomes" id="UP000694864">
    <property type="component" value="Chromosome 9"/>
</dbReference>
<evidence type="ECO:0000256" key="1">
    <source>
        <dbReference type="ARBA" id="ARBA00022737"/>
    </source>
</evidence>
<protein>
    <submittedName>
        <fullName evidence="5 6">Uncharacterized protein LOC104714807 isoform X1</fullName>
    </submittedName>
</protein>